<dbReference type="RefSeq" id="WP_013664060.1">
    <property type="nucleotide sequence ID" value="NZ_JBHLWO010000001.1"/>
</dbReference>
<protein>
    <submittedName>
        <fullName evidence="2">Phage holin family protein</fullName>
    </submittedName>
</protein>
<evidence type="ECO:0000313" key="3">
    <source>
        <dbReference type="Proteomes" id="UP001589774"/>
    </source>
</evidence>
<dbReference type="InterPro" id="IPR009937">
    <property type="entry name" value="Phage_holin_3_6"/>
</dbReference>
<keyword evidence="1" id="KW-0812">Transmembrane</keyword>
<keyword evidence="1" id="KW-1133">Transmembrane helix</keyword>
<reference evidence="2 3" key="1">
    <citation type="submission" date="2024-09" db="EMBL/GenBank/DDBJ databases">
        <authorList>
            <person name="Sun Q."/>
            <person name="Mori K."/>
        </authorList>
    </citation>
    <scope>NUCLEOTIDE SEQUENCE [LARGE SCALE GENOMIC DNA]</scope>
    <source>
        <strain evidence="2 3">CCM 7765</strain>
    </source>
</reference>
<comment type="caution">
    <text evidence="2">The sequence shown here is derived from an EMBL/GenBank/DDBJ whole genome shotgun (WGS) entry which is preliminary data.</text>
</comment>
<evidence type="ECO:0000313" key="2">
    <source>
        <dbReference type="EMBL" id="MFC0316818.1"/>
    </source>
</evidence>
<dbReference type="Proteomes" id="UP001589774">
    <property type="component" value="Unassembled WGS sequence"/>
</dbReference>
<proteinExistence type="predicted"/>
<accession>A0ABV6HD48</accession>
<feature type="transmembrane region" description="Helical" evidence="1">
    <location>
        <begin position="90"/>
        <end position="112"/>
    </location>
</feature>
<name>A0ABV6HD48_9SPHI</name>
<keyword evidence="3" id="KW-1185">Reference proteome</keyword>
<dbReference type="EMBL" id="JBHLWO010000001">
    <property type="protein sequence ID" value="MFC0316818.1"/>
    <property type="molecule type" value="Genomic_DNA"/>
</dbReference>
<dbReference type="Pfam" id="PF07332">
    <property type="entry name" value="Phage_holin_3_6"/>
    <property type="match status" value="1"/>
</dbReference>
<feature type="transmembrane region" description="Helical" evidence="1">
    <location>
        <begin position="55"/>
        <end position="84"/>
    </location>
</feature>
<keyword evidence="1" id="KW-0472">Membrane</keyword>
<evidence type="ECO:0000256" key="1">
    <source>
        <dbReference type="SAM" id="Phobius"/>
    </source>
</evidence>
<sequence length="142" mass="16026">MKSIIDVDSIYNGKILSMEEKDTFSIKGVVQKLKEYVENYTDLAYLKFVGRISKILPGIAVSGISLLFAFFVVFYLSMALAFFIGELLDSYALGFAVTGLVFILLILLVAAFRQTIKKMIANVFIKIFISLRKDDDDEEQNN</sequence>
<gene>
    <name evidence="2" type="ORF">ACFFI0_00810</name>
</gene>
<organism evidence="2 3">
    <name type="scientific">Olivibacter oleidegradans</name>
    <dbReference type="NCBI Taxonomy" id="760123"/>
    <lineage>
        <taxon>Bacteria</taxon>
        <taxon>Pseudomonadati</taxon>
        <taxon>Bacteroidota</taxon>
        <taxon>Sphingobacteriia</taxon>
        <taxon>Sphingobacteriales</taxon>
        <taxon>Sphingobacteriaceae</taxon>
        <taxon>Olivibacter</taxon>
    </lineage>
</organism>